<dbReference type="EMBL" id="SFCC01000023">
    <property type="protein sequence ID" value="RZQ59542.1"/>
    <property type="molecule type" value="Genomic_DNA"/>
</dbReference>
<dbReference type="GO" id="GO:0008800">
    <property type="term" value="F:beta-lactamase activity"/>
    <property type="evidence" value="ECO:0007669"/>
    <property type="project" value="InterPro"/>
</dbReference>
<proteinExistence type="predicted"/>
<dbReference type="Gene3D" id="3.40.710.10">
    <property type="entry name" value="DD-peptidase/beta-lactamase superfamily"/>
    <property type="match status" value="1"/>
</dbReference>
<protein>
    <recommendedName>
        <fullName evidence="2">Beta-lactamase class A catalytic domain-containing protein</fullName>
    </recommendedName>
</protein>
<dbReference type="AlphaFoldDB" id="A0A4Q7IZ39"/>
<dbReference type="Proteomes" id="UP000292003">
    <property type="component" value="Unassembled WGS sequence"/>
</dbReference>
<dbReference type="GO" id="GO:0030655">
    <property type="term" value="P:beta-lactam antibiotic catabolic process"/>
    <property type="evidence" value="ECO:0007669"/>
    <property type="project" value="InterPro"/>
</dbReference>
<evidence type="ECO:0000256" key="1">
    <source>
        <dbReference type="SAM" id="MobiDB-lite"/>
    </source>
</evidence>
<feature type="compositionally biased region" description="Low complexity" evidence="1">
    <location>
        <begin position="41"/>
        <end position="51"/>
    </location>
</feature>
<comment type="caution">
    <text evidence="3">The sequence shown here is derived from an EMBL/GenBank/DDBJ whole genome shotgun (WGS) entry which is preliminary data.</text>
</comment>
<sequence>MIAARWAVAAGLVTGAVVAMLIVGADDPAASRAPHAIADRPTTTQPTGTPSTPRPEPVEPPDLAAAAGDATIGVAVYDRERADLVLTESADRQFTSASLVKLLIALEALERGDAPGPVRRMLSGSDDQIASALWMRHGDVRIVTRWADRMGLAHTQPPADPGRWGDTRTTARDVVSIYRHLYDDVDEAARETVLAALREATPTGSSDGFDQYFGIPDAAGDEPWAVKQGWSCCRTGKILHTTGVVGERYLVAVLTQHPATSAWAAASRRTTKLTSAVLATLR</sequence>
<gene>
    <name evidence="3" type="ORF">EWH70_33690</name>
</gene>
<dbReference type="InterPro" id="IPR045155">
    <property type="entry name" value="Beta-lactam_cat"/>
</dbReference>
<dbReference type="GO" id="GO:0046677">
    <property type="term" value="P:response to antibiotic"/>
    <property type="evidence" value="ECO:0007669"/>
    <property type="project" value="InterPro"/>
</dbReference>
<keyword evidence="4" id="KW-1185">Reference proteome</keyword>
<evidence type="ECO:0000313" key="4">
    <source>
        <dbReference type="Proteomes" id="UP000292003"/>
    </source>
</evidence>
<dbReference type="SUPFAM" id="SSF56601">
    <property type="entry name" value="beta-lactamase/transpeptidase-like"/>
    <property type="match status" value="1"/>
</dbReference>
<evidence type="ECO:0000259" key="2">
    <source>
        <dbReference type="Pfam" id="PF13354"/>
    </source>
</evidence>
<dbReference type="PANTHER" id="PTHR35333:SF3">
    <property type="entry name" value="BETA-LACTAMASE-TYPE TRANSPEPTIDASE FOLD CONTAINING PROTEIN"/>
    <property type="match status" value="1"/>
</dbReference>
<reference evidence="3 4" key="1">
    <citation type="submission" date="2019-02" db="EMBL/GenBank/DDBJ databases">
        <title>Draft genome sequence of Amycolatopsis sp. 8-3EHSu isolated from roots of Suaeda maritima.</title>
        <authorList>
            <person name="Duangmal K."/>
            <person name="Chantavorakit T."/>
        </authorList>
    </citation>
    <scope>NUCLEOTIDE SEQUENCE [LARGE SCALE GENOMIC DNA]</scope>
    <source>
        <strain evidence="3 4">8-3EHSu</strain>
    </source>
</reference>
<feature type="domain" description="Beta-lactamase class A catalytic" evidence="2">
    <location>
        <begin position="119"/>
        <end position="255"/>
    </location>
</feature>
<feature type="region of interest" description="Disordered" evidence="1">
    <location>
        <begin position="31"/>
        <end position="60"/>
    </location>
</feature>
<dbReference type="Pfam" id="PF13354">
    <property type="entry name" value="Beta-lactamase2"/>
    <property type="match status" value="1"/>
</dbReference>
<dbReference type="OrthoDB" id="4981298at2"/>
<organism evidence="3 4">
    <name type="scientific">Amycolatopsis suaedae</name>
    <dbReference type="NCBI Taxonomy" id="2510978"/>
    <lineage>
        <taxon>Bacteria</taxon>
        <taxon>Bacillati</taxon>
        <taxon>Actinomycetota</taxon>
        <taxon>Actinomycetes</taxon>
        <taxon>Pseudonocardiales</taxon>
        <taxon>Pseudonocardiaceae</taxon>
        <taxon>Amycolatopsis</taxon>
    </lineage>
</organism>
<dbReference type="RefSeq" id="WP_130479640.1">
    <property type="nucleotide sequence ID" value="NZ_SFCC01000023.1"/>
</dbReference>
<name>A0A4Q7IZ39_9PSEU</name>
<dbReference type="InterPro" id="IPR012338">
    <property type="entry name" value="Beta-lactam/transpept-like"/>
</dbReference>
<evidence type="ECO:0000313" key="3">
    <source>
        <dbReference type="EMBL" id="RZQ59542.1"/>
    </source>
</evidence>
<dbReference type="PANTHER" id="PTHR35333">
    <property type="entry name" value="BETA-LACTAMASE"/>
    <property type="match status" value="1"/>
</dbReference>
<accession>A0A4Q7IZ39</accession>
<dbReference type="InterPro" id="IPR000871">
    <property type="entry name" value="Beta-lactam_class-A"/>
</dbReference>